<comment type="caution">
    <text evidence="2">The sequence shown here is derived from an EMBL/GenBank/DDBJ whole genome shotgun (WGS) entry which is preliminary data.</text>
</comment>
<feature type="transmembrane region" description="Helical" evidence="1">
    <location>
        <begin position="171"/>
        <end position="196"/>
    </location>
</feature>
<dbReference type="AlphaFoldDB" id="A0A8J2ID70"/>
<feature type="transmembrane region" description="Helical" evidence="1">
    <location>
        <begin position="45"/>
        <end position="68"/>
    </location>
</feature>
<keyword evidence="1" id="KW-0812">Transmembrane</keyword>
<dbReference type="GeneID" id="67012461"/>
<proteinExistence type="predicted"/>
<gene>
    <name evidence="2" type="ORF">ALTATR162_LOCUS12113</name>
</gene>
<dbReference type="Proteomes" id="UP000676310">
    <property type="component" value="Unassembled WGS sequence"/>
</dbReference>
<accession>A0A8J2ID70</accession>
<sequence length="279" mass="31118">MDLVLHIGFLLGFVGGLLLSIVLFFKDAAALFSKSKHACFWETMVSVLFSICQAGLSTTGIIAIRIAFTADTEPSWLNAVILCTLQLFIGTNLAWTVRGFDDSHRAVWLAYGSIVWTAPDVAFRMRGDLVHEYELLSRGAIASAVPLALWYHARRTHMSSGKHDADYIRTLVLCIVTNAAATLFQMGGAIVFYSLSLADQKRSNLRQAIFLACFLMQAVNLFTVCKATIKRLFIQCKAKIKDRFPLYMATIKQHIIELFRRSARTRSSDPEGAVRLDSL</sequence>
<keyword evidence="3" id="KW-1185">Reference proteome</keyword>
<feature type="transmembrane region" description="Helical" evidence="1">
    <location>
        <begin position="135"/>
        <end position="151"/>
    </location>
</feature>
<feature type="transmembrane region" description="Helical" evidence="1">
    <location>
        <begin position="74"/>
        <end position="94"/>
    </location>
</feature>
<evidence type="ECO:0000313" key="3">
    <source>
        <dbReference type="Proteomes" id="UP000676310"/>
    </source>
</evidence>
<evidence type="ECO:0000256" key="1">
    <source>
        <dbReference type="SAM" id="Phobius"/>
    </source>
</evidence>
<reference evidence="2" key="1">
    <citation type="submission" date="2021-05" db="EMBL/GenBank/DDBJ databases">
        <authorList>
            <person name="Stam R."/>
        </authorList>
    </citation>
    <scope>NUCLEOTIDE SEQUENCE</scope>
    <source>
        <strain evidence="2">CS162</strain>
    </source>
</reference>
<dbReference type="EMBL" id="CAJRGZ010000036">
    <property type="protein sequence ID" value="CAG5189921.1"/>
    <property type="molecule type" value="Genomic_DNA"/>
</dbReference>
<organism evidence="2 3">
    <name type="scientific">Alternaria atra</name>
    <dbReference type="NCBI Taxonomy" id="119953"/>
    <lineage>
        <taxon>Eukaryota</taxon>
        <taxon>Fungi</taxon>
        <taxon>Dikarya</taxon>
        <taxon>Ascomycota</taxon>
        <taxon>Pezizomycotina</taxon>
        <taxon>Dothideomycetes</taxon>
        <taxon>Pleosporomycetidae</taxon>
        <taxon>Pleosporales</taxon>
        <taxon>Pleosporineae</taxon>
        <taxon>Pleosporaceae</taxon>
        <taxon>Alternaria</taxon>
        <taxon>Alternaria sect. Ulocladioides</taxon>
    </lineage>
</organism>
<name>A0A8J2ID70_9PLEO</name>
<dbReference type="OrthoDB" id="3777149at2759"/>
<feature type="transmembrane region" description="Helical" evidence="1">
    <location>
        <begin position="208"/>
        <end position="229"/>
    </location>
</feature>
<feature type="transmembrane region" description="Helical" evidence="1">
    <location>
        <begin position="6"/>
        <end position="25"/>
    </location>
</feature>
<protein>
    <submittedName>
        <fullName evidence="2">Uncharacterized protein</fullName>
    </submittedName>
</protein>
<keyword evidence="1" id="KW-1133">Transmembrane helix</keyword>
<keyword evidence="1" id="KW-0472">Membrane</keyword>
<evidence type="ECO:0000313" key="2">
    <source>
        <dbReference type="EMBL" id="CAG5189921.1"/>
    </source>
</evidence>
<dbReference type="RefSeq" id="XP_043175693.1">
    <property type="nucleotide sequence ID" value="XM_043319758.1"/>
</dbReference>